<name>A0ABW5LUC3_9FLAO</name>
<organism evidence="2 3">
    <name type="scientific">Pseudotenacibaculum haliotis</name>
    <dbReference type="NCBI Taxonomy" id="1862138"/>
    <lineage>
        <taxon>Bacteria</taxon>
        <taxon>Pseudomonadati</taxon>
        <taxon>Bacteroidota</taxon>
        <taxon>Flavobacteriia</taxon>
        <taxon>Flavobacteriales</taxon>
        <taxon>Flavobacteriaceae</taxon>
        <taxon>Pseudotenacibaculum</taxon>
    </lineage>
</organism>
<reference evidence="3" key="1">
    <citation type="journal article" date="2019" name="Int. J. Syst. Evol. Microbiol.">
        <title>The Global Catalogue of Microorganisms (GCM) 10K type strain sequencing project: providing services to taxonomists for standard genome sequencing and annotation.</title>
        <authorList>
            <consortium name="The Broad Institute Genomics Platform"/>
            <consortium name="The Broad Institute Genome Sequencing Center for Infectious Disease"/>
            <person name="Wu L."/>
            <person name="Ma J."/>
        </authorList>
    </citation>
    <scope>NUCLEOTIDE SEQUENCE [LARGE SCALE GENOMIC DNA]</scope>
    <source>
        <strain evidence="3">KCTC 52127</strain>
    </source>
</reference>
<evidence type="ECO:0000259" key="1">
    <source>
        <dbReference type="PROSITE" id="PS50042"/>
    </source>
</evidence>
<sequence length="183" mass="21792">MTPLQALLNELEDQWSHTVTLKRNEFLVQKNTVHTDLYFVEEGSLRVFIEDEIEEHTIRFGYRNSIITALDCFLTGNPTSFYIQAIKACKLKAISKEDYMTFINSKPVYQEVWKNLLENFVYQQIEREIDLITYSPQKRFERVFKRSPQLFQEIPQKYIASYLRMTPETLSRILKNLDSNQSF</sequence>
<dbReference type="InterPro" id="IPR036388">
    <property type="entry name" value="WH-like_DNA-bd_sf"/>
</dbReference>
<protein>
    <submittedName>
        <fullName evidence="2">Crp/Fnr family transcriptional regulator</fullName>
    </submittedName>
</protein>
<dbReference type="InterPro" id="IPR000595">
    <property type="entry name" value="cNMP-bd_dom"/>
</dbReference>
<dbReference type="Gene3D" id="2.60.120.10">
    <property type="entry name" value="Jelly Rolls"/>
    <property type="match status" value="1"/>
</dbReference>
<gene>
    <name evidence="2" type="ORF">ACFSRZ_12735</name>
</gene>
<dbReference type="InterPro" id="IPR014710">
    <property type="entry name" value="RmlC-like_jellyroll"/>
</dbReference>
<proteinExistence type="predicted"/>
<feature type="domain" description="Cyclic nucleotide-binding" evidence="1">
    <location>
        <begin position="1"/>
        <end position="103"/>
    </location>
</feature>
<dbReference type="SUPFAM" id="SSF51206">
    <property type="entry name" value="cAMP-binding domain-like"/>
    <property type="match status" value="1"/>
</dbReference>
<comment type="caution">
    <text evidence="2">The sequence shown here is derived from an EMBL/GenBank/DDBJ whole genome shotgun (WGS) entry which is preliminary data.</text>
</comment>
<dbReference type="Gene3D" id="1.10.10.10">
    <property type="entry name" value="Winged helix-like DNA-binding domain superfamily/Winged helix DNA-binding domain"/>
    <property type="match status" value="1"/>
</dbReference>
<dbReference type="InterPro" id="IPR018490">
    <property type="entry name" value="cNMP-bd_dom_sf"/>
</dbReference>
<dbReference type="Proteomes" id="UP001597508">
    <property type="component" value="Unassembled WGS sequence"/>
</dbReference>
<accession>A0ABW5LUC3</accession>
<dbReference type="PROSITE" id="PS50042">
    <property type="entry name" value="CNMP_BINDING_3"/>
    <property type="match status" value="1"/>
</dbReference>
<dbReference type="Pfam" id="PF00027">
    <property type="entry name" value="cNMP_binding"/>
    <property type="match status" value="1"/>
</dbReference>
<keyword evidence="3" id="KW-1185">Reference proteome</keyword>
<evidence type="ECO:0000313" key="3">
    <source>
        <dbReference type="Proteomes" id="UP001597508"/>
    </source>
</evidence>
<dbReference type="RefSeq" id="WP_379666944.1">
    <property type="nucleotide sequence ID" value="NZ_JBHULH010000008.1"/>
</dbReference>
<dbReference type="CDD" id="cd00038">
    <property type="entry name" value="CAP_ED"/>
    <property type="match status" value="1"/>
</dbReference>
<dbReference type="EMBL" id="JBHULH010000008">
    <property type="protein sequence ID" value="MFD2568240.1"/>
    <property type="molecule type" value="Genomic_DNA"/>
</dbReference>
<evidence type="ECO:0000313" key="2">
    <source>
        <dbReference type="EMBL" id="MFD2568240.1"/>
    </source>
</evidence>